<dbReference type="STRING" id="1122124.GCA_000423165_01281"/>
<gene>
    <name evidence="1" type="ORF">CWI80_00575</name>
</gene>
<dbReference type="EMBL" id="PIQE01000001">
    <property type="protein sequence ID" value="RUO73896.1"/>
    <property type="molecule type" value="Genomic_DNA"/>
</dbReference>
<proteinExistence type="predicted"/>
<accession>A0A432Z7M8</accession>
<evidence type="ECO:0000313" key="2">
    <source>
        <dbReference type="Proteomes" id="UP000287022"/>
    </source>
</evidence>
<name>A0A432Z7M8_9GAMM</name>
<dbReference type="RefSeq" id="WP_026862232.1">
    <property type="nucleotide sequence ID" value="NZ_JAHVIQ010000001.1"/>
</dbReference>
<comment type="caution">
    <text evidence="1">The sequence shown here is derived from an EMBL/GenBank/DDBJ whole genome shotgun (WGS) entry which is preliminary data.</text>
</comment>
<protein>
    <recommendedName>
        <fullName evidence="3">Sulfurtransferase complex subunit TusB</fullName>
    </recommendedName>
</protein>
<sequence length="104" mass="11325">MQDHTIKRALITLRNWPLSHADQALLAATASQQEVVLIVSEHALSAMLANPDTFAELDYPCYVLQTELALHTSASLPAYVMQLSDSSWVELTLASGPVTFLGQS</sequence>
<evidence type="ECO:0000313" key="1">
    <source>
        <dbReference type="EMBL" id="RUO73896.1"/>
    </source>
</evidence>
<reference evidence="2" key="1">
    <citation type="journal article" date="2018" name="Front. Microbiol.">
        <title>Genome-Based Analysis Reveals the Taxonomy and Diversity of the Family Idiomarinaceae.</title>
        <authorList>
            <person name="Liu Y."/>
            <person name="Lai Q."/>
            <person name="Shao Z."/>
        </authorList>
    </citation>
    <scope>NUCLEOTIDE SEQUENCE [LARGE SCALE GENOMIC DNA]</scope>
    <source>
        <strain evidence="2">c121</strain>
    </source>
</reference>
<dbReference type="Proteomes" id="UP000287022">
    <property type="component" value="Unassembled WGS sequence"/>
</dbReference>
<dbReference type="AlphaFoldDB" id="A0A432Z7M8"/>
<organism evidence="1 2">
    <name type="scientific">Pseudidiomarina sediminum</name>
    <dbReference type="NCBI Taxonomy" id="431675"/>
    <lineage>
        <taxon>Bacteria</taxon>
        <taxon>Pseudomonadati</taxon>
        <taxon>Pseudomonadota</taxon>
        <taxon>Gammaproteobacteria</taxon>
        <taxon>Alteromonadales</taxon>
        <taxon>Idiomarinaceae</taxon>
        <taxon>Pseudidiomarina</taxon>
    </lineage>
</organism>
<keyword evidence="2" id="KW-1185">Reference proteome</keyword>
<evidence type="ECO:0008006" key="3">
    <source>
        <dbReference type="Google" id="ProtNLM"/>
    </source>
</evidence>